<feature type="region of interest" description="Disordered" evidence="1">
    <location>
        <begin position="90"/>
        <end position="165"/>
    </location>
</feature>
<reference evidence="3" key="1">
    <citation type="submission" date="2016-10" db="EMBL/GenBank/DDBJ databases">
        <authorList>
            <person name="Varghese N."/>
            <person name="Submissions S."/>
        </authorList>
    </citation>
    <scope>NUCLEOTIDE SEQUENCE [LARGE SCALE GENOMIC DNA]</scope>
    <source>
        <strain evidence="3">B4,CECT 8067,JCM 17497</strain>
    </source>
</reference>
<sequence length="333" mass="38362">MSEIDQDRSSKTVTLPAALRLGWNLMRLRMAGRYDFTALGIHNCYDSIIETLDETGFDSKIRSDVEYQMEFMTNVKGGLFEDEAKKLKEIEMSDDETSDEEGIPDDETSDEEGIPDDETSDEEGIPDDETSDEEGIPDDETSDEEGMEYQRIKKQPRQATEFEKEKAVTLSVTWQRILTEELSEEVRITLQHRGAIDSERVMNDPATLFQDELWGALPEKSKSDLTESINALCFGLPTCSVLLSLRTVERHLQEWYRDETGRTIDDRTFGQTLSELDDQFEKDDRPLILSHLEYLKDRRNQVAHPELVPNEREAESTLIMVRETLFEIQSQLE</sequence>
<proteinExistence type="predicted"/>
<protein>
    <submittedName>
        <fullName evidence="2">Uncharacterized protein</fullName>
    </submittedName>
</protein>
<evidence type="ECO:0000313" key="3">
    <source>
        <dbReference type="Proteomes" id="UP000198882"/>
    </source>
</evidence>
<organism evidence="2 3">
    <name type="scientific">Natronorubrum texcoconense</name>
    <dbReference type="NCBI Taxonomy" id="1095776"/>
    <lineage>
        <taxon>Archaea</taxon>
        <taxon>Methanobacteriati</taxon>
        <taxon>Methanobacteriota</taxon>
        <taxon>Stenosarchaea group</taxon>
        <taxon>Halobacteria</taxon>
        <taxon>Halobacteriales</taxon>
        <taxon>Natrialbaceae</taxon>
        <taxon>Natronorubrum</taxon>
    </lineage>
</organism>
<dbReference type="Proteomes" id="UP000198882">
    <property type="component" value="Unassembled WGS sequence"/>
</dbReference>
<gene>
    <name evidence="2" type="ORF">SAMN04515672_4382</name>
</gene>
<dbReference type="RefSeq" id="WP_139171346.1">
    <property type="nucleotide sequence ID" value="NZ_FNFE01000008.1"/>
</dbReference>
<accession>A0A1G9G1J6</accession>
<evidence type="ECO:0000256" key="1">
    <source>
        <dbReference type="SAM" id="MobiDB-lite"/>
    </source>
</evidence>
<keyword evidence="3" id="KW-1185">Reference proteome</keyword>
<feature type="compositionally biased region" description="Acidic residues" evidence="1">
    <location>
        <begin position="92"/>
        <end position="147"/>
    </location>
</feature>
<name>A0A1G9G1J6_9EURY</name>
<dbReference type="AlphaFoldDB" id="A0A1G9G1J6"/>
<evidence type="ECO:0000313" key="2">
    <source>
        <dbReference type="EMBL" id="SDK94552.1"/>
    </source>
</evidence>
<dbReference type="EMBL" id="FNFE01000008">
    <property type="protein sequence ID" value="SDK94552.1"/>
    <property type="molecule type" value="Genomic_DNA"/>
</dbReference>